<name>A0A6A7BGA2_9PLEO</name>
<sequence length="617" mass="67176">MILPSLEEASEAGLPLTNGLLILVAWSRDHVVASSMVPLTSSLRRPYHIQPKGTTTKVMFTLRNHMRKLSQKALNKIKPSGSPHNTAPTSLTSVPEQPASGLQLPRDPKLVRRDLHDSAPSYLPAPTASREEVQYFIYAVLTTKVFGCGKACPQWVLETCWDWENTGEGFLALTDEEIMTLCPMRSKMYVLADADQKRWNIEQMPSPHARELIGKAILAVLKDRRKSRSSQKDQIQRHWDAERFRDRLNHGPMNSLHRNPPTSSGWMGQGQSSTRAVEAERPWYSRESSYVSEQKRGSGQSSEHTKSTAGTTPTVSDGSSAGHHDQDVVSKRLPDFSGTAAKLSNVRRAGSLRVRGSAPVLRAKEAFRPSTMRCRPAQLSELFEDEPGPSVTQKHRRLAQAPSLCVEIPNGHISMDFGLPIFQSHLFNTNSAPLSSRGNSQPGSASAASPPSPRGSPRRSISSNLYLLQQNAPSQSQSDAATHRAWLLRNSIRAPSDMHMGALQPSIGIEIGHSPILGPQYSPGTAIQFPLFGVVPPQNVQPPSVLMSPTTSDFDTTTTRHWPPHRVIFPCSSQSALPSINTTLDLASPDGAGPSSSTGGLSPKSTTAAAPIPAARD</sequence>
<dbReference type="EMBL" id="MU006292">
    <property type="protein sequence ID" value="KAF2854471.1"/>
    <property type="molecule type" value="Genomic_DNA"/>
</dbReference>
<proteinExistence type="predicted"/>
<feature type="compositionally biased region" description="Polar residues" evidence="1">
    <location>
        <begin position="286"/>
        <end position="319"/>
    </location>
</feature>
<organism evidence="2 3">
    <name type="scientific">Plenodomus tracheiphilus IPT5</name>
    <dbReference type="NCBI Taxonomy" id="1408161"/>
    <lineage>
        <taxon>Eukaryota</taxon>
        <taxon>Fungi</taxon>
        <taxon>Dikarya</taxon>
        <taxon>Ascomycota</taxon>
        <taxon>Pezizomycotina</taxon>
        <taxon>Dothideomycetes</taxon>
        <taxon>Pleosporomycetidae</taxon>
        <taxon>Pleosporales</taxon>
        <taxon>Pleosporineae</taxon>
        <taxon>Leptosphaeriaceae</taxon>
        <taxon>Plenodomus</taxon>
    </lineage>
</organism>
<feature type="compositionally biased region" description="Polar residues" evidence="1">
    <location>
        <begin position="82"/>
        <end position="95"/>
    </location>
</feature>
<feature type="compositionally biased region" description="Polar residues" evidence="1">
    <location>
        <begin position="594"/>
        <end position="608"/>
    </location>
</feature>
<accession>A0A6A7BGA2</accession>
<keyword evidence="3" id="KW-1185">Reference proteome</keyword>
<feature type="region of interest" description="Disordered" evidence="1">
    <location>
        <begin position="432"/>
        <end position="460"/>
    </location>
</feature>
<evidence type="ECO:0000256" key="1">
    <source>
        <dbReference type="SAM" id="MobiDB-lite"/>
    </source>
</evidence>
<feature type="compositionally biased region" description="Low complexity" evidence="1">
    <location>
        <begin position="438"/>
        <end position="449"/>
    </location>
</feature>
<protein>
    <submittedName>
        <fullName evidence="2">Uncharacterized protein</fullName>
    </submittedName>
</protein>
<feature type="compositionally biased region" description="Polar residues" evidence="1">
    <location>
        <begin position="256"/>
        <end position="275"/>
    </location>
</feature>
<dbReference type="OrthoDB" id="3946303at2759"/>
<dbReference type="Proteomes" id="UP000799423">
    <property type="component" value="Unassembled WGS sequence"/>
</dbReference>
<feature type="region of interest" description="Disordered" evidence="1">
    <location>
        <begin position="224"/>
        <end position="326"/>
    </location>
</feature>
<feature type="compositionally biased region" description="Basic and acidic residues" evidence="1">
    <location>
        <begin position="230"/>
        <end position="249"/>
    </location>
</feature>
<feature type="region of interest" description="Disordered" evidence="1">
    <location>
        <begin position="76"/>
        <end position="107"/>
    </location>
</feature>
<evidence type="ECO:0000313" key="2">
    <source>
        <dbReference type="EMBL" id="KAF2854471.1"/>
    </source>
</evidence>
<dbReference type="AlphaFoldDB" id="A0A6A7BGA2"/>
<feature type="region of interest" description="Disordered" evidence="1">
    <location>
        <begin position="581"/>
        <end position="617"/>
    </location>
</feature>
<reference evidence="2" key="1">
    <citation type="submission" date="2020-01" db="EMBL/GenBank/DDBJ databases">
        <authorList>
            <consortium name="DOE Joint Genome Institute"/>
            <person name="Haridas S."/>
            <person name="Albert R."/>
            <person name="Binder M."/>
            <person name="Bloem J."/>
            <person name="Labutti K."/>
            <person name="Salamov A."/>
            <person name="Andreopoulos B."/>
            <person name="Baker S.E."/>
            <person name="Barry K."/>
            <person name="Bills G."/>
            <person name="Bluhm B.H."/>
            <person name="Cannon C."/>
            <person name="Castanera R."/>
            <person name="Culley D.E."/>
            <person name="Daum C."/>
            <person name="Ezra D."/>
            <person name="Gonzalez J.B."/>
            <person name="Henrissat B."/>
            <person name="Kuo A."/>
            <person name="Liang C."/>
            <person name="Lipzen A."/>
            <person name="Lutzoni F."/>
            <person name="Magnuson J."/>
            <person name="Mondo S."/>
            <person name="Nolan M."/>
            <person name="Ohm R."/>
            <person name="Pangilinan J."/>
            <person name="Park H.-J."/>
            <person name="Ramirez L."/>
            <person name="Alfaro M."/>
            <person name="Sun H."/>
            <person name="Tritt A."/>
            <person name="Yoshinaga Y."/>
            <person name="Zwiers L.-H."/>
            <person name="Turgeon B.G."/>
            <person name="Goodwin S.B."/>
            <person name="Spatafora J.W."/>
            <person name="Crous P.W."/>
            <person name="Grigoriev I.V."/>
        </authorList>
    </citation>
    <scope>NUCLEOTIDE SEQUENCE</scope>
    <source>
        <strain evidence="2">IPT5</strain>
    </source>
</reference>
<gene>
    <name evidence="2" type="ORF">T440DRAFT_504784</name>
</gene>
<evidence type="ECO:0000313" key="3">
    <source>
        <dbReference type="Proteomes" id="UP000799423"/>
    </source>
</evidence>